<comment type="caution">
    <text evidence="1">The sequence shown here is derived from an EMBL/GenBank/DDBJ whole genome shotgun (WGS) entry which is preliminary data.</text>
</comment>
<dbReference type="RefSeq" id="WP_153469816.1">
    <property type="nucleotide sequence ID" value="NZ_WBOF01000004.1"/>
</dbReference>
<evidence type="ECO:0000313" key="2">
    <source>
        <dbReference type="Proteomes" id="UP000450000"/>
    </source>
</evidence>
<evidence type="ECO:0000313" key="1">
    <source>
        <dbReference type="EMBL" id="MQS17258.1"/>
    </source>
</evidence>
<dbReference type="AlphaFoldDB" id="A0A6N7L3W1"/>
<dbReference type="Proteomes" id="UP000450000">
    <property type="component" value="Unassembled WGS sequence"/>
</dbReference>
<sequence>MASVDRTLAELIRAFPCSYPTRPLALHQVLVVLGAGYEWQGGEVVQRFDSDELGCLAVHNQQIRHLRERGAEVTQERVDGTCPAEHLRPLAAELARTPAPLGRDPYPASTLAPLFNIPQDAAADWVEAAREIASVVVPLWADPSDYELATRSSFTPGQRAYVDGERDRALRLLELRLGPQALSDGGR</sequence>
<organism evidence="1 2">
    <name type="scientific">Streptomyces kaniharaensis</name>
    <dbReference type="NCBI Taxonomy" id="212423"/>
    <lineage>
        <taxon>Bacteria</taxon>
        <taxon>Bacillati</taxon>
        <taxon>Actinomycetota</taxon>
        <taxon>Actinomycetes</taxon>
        <taxon>Kitasatosporales</taxon>
        <taxon>Streptomycetaceae</taxon>
        <taxon>Streptomyces</taxon>
    </lineage>
</organism>
<reference evidence="1 2" key="1">
    <citation type="submission" date="2019-09" db="EMBL/GenBank/DDBJ databases">
        <title>Genome Sequences of Streptomyces kaniharaensis ATCC 21070.</title>
        <authorList>
            <person name="Zhu W."/>
            <person name="De Crecy-Lagard V."/>
            <person name="Richards N.G."/>
        </authorList>
    </citation>
    <scope>NUCLEOTIDE SEQUENCE [LARGE SCALE GENOMIC DNA]</scope>
    <source>
        <strain evidence="1 2">SF-557</strain>
    </source>
</reference>
<name>A0A6N7L3W1_9ACTN</name>
<dbReference type="OrthoDB" id="4151024at2"/>
<gene>
    <name evidence="1" type="ORF">F7Q99_35040</name>
</gene>
<proteinExistence type="predicted"/>
<accession>A0A6N7L3W1</accession>
<keyword evidence="2" id="KW-1185">Reference proteome</keyword>
<protein>
    <submittedName>
        <fullName evidence="1">Uncharacterized protein</fullName>
    </submittedName>
</protein>
<dbReference type="EMBL" id="WBOF01000004">
    <property type="protein sequence ID" value="MQS17258.1"/>
    <property type="molecule type" value="Genomic_DNA"/>
</dbReference>